<evidence type="ECO:0000313" key="2">
    <source>
        <dbReference type="EMBL" id="KAF5541247.1"/>
    </source>
</evidence>
<keyword evidence="3" id="KW-1185">Reference proteome</keyword>
<dbReference type="Proteomes" id="UP000574317">
    <property type="component" value="Unassembled WGS sequence"/>
</dbReference>
<protein>
    <submittedName>
        <fullName evidence="2">USO1-intracellular transport</fullName>
    </submittedName>
</protein>
<sequence length="79" mass="8596">MGGVVSAFSSSSGEDSVAARQALEKQLADREETIAVLEEDLSKKEKECTTVSKDAEDLREKIKELEAQSSLALDETHAR</sequence>
<evidence type="ECO:0000313" key="3">
    <source>
        <dbReference type="Proteomes" id="UP000574317"/>
    </source>
</evidence>
<gene>
    <name evidence="2" type="ORF">FNAPI_10285</name>
</gene>
<name>A0A8H5IQV3_9HYPO</name>
<keyword evidence="1" id="KW-0175">Coiled coil</keyword>
<feature type="non-terminal residue" evidence="2">
    <location>
        <position position="79"/>
    </location>
</feature>
<organism evidence="2 3">
    <name type="scientific">Fusarium napiforme</name>
    <dbReference type="NCBI Taxonomy" id="42672"/>
    <lineage>
        <taxon>Eukaryota</taxon>
        <taxon>Fungi</taxon>
        <taxon>Dikarya</taxon>
        <taxon>Ascomycota</taxon>
        <taxon>Pezizomycotina</taxon>
        <taxon>Sordariomycetes</taxon>
        <taxon>Hypocreomycetidae</taxon>
        <taxon>Hypocreales</taxon>
        <taxon>Nectriaceae</taxon>
        <taxon>Fusarium</taxon>
        <taxon>Fusarium fujikuroi species complex</taxon>
    </lineage>
</organism>
<comment type="caution">
    <text evidence="2">The sequence shown here is derived from an EMBL/GenBank/DDBJ whole genome shotgun (WGS) entry which is preliminary data.</text>
</comment>
<accession>A0A8H5IQV3</accession>
<proteinExistence type="predicted"/>
<dbReference type="EMBL" id="JAAOAO010000452">
    <property type="protein sequence ID" value="KAF5541247.1"/>
    <property type="molecule type" value="Genomic_DNA"/>
</dbReference>
<reference evidence="2 3" key="1">
    <citation type="submission" date="2020-05" db="EMBL/GenBank/DDBJ databases">
        <title>Identification and distribution of gene clusters putatively required for synthesis of sphingolipid metabolism inhibitors in phylogenetically diverse species of the filamentous fungus Fusarium.</title>
        <authorList>
            <person name="Kim H.-S."/>
            <person name="Busman M."/>
            <person name="Brown D.W."/>
            <person name="Divon H."/>
            <person name="Uhlig S."/>
            <person name="Proctor R.H."/>
        </authorList>
    </citation>
    <scope>NUCLEOTIDE SEQUENCE [LARGE SCALE GENOMIC DNA]</scope>
    <source>
        <strain evidence="2 3">NRRL 25196</strain>
    </source>
</reference>
<feature type="coiled-coil region" evidence="1">
    <location>
        <begin position="20"/>
        <end position="75"/>
    </location>
</feature>
<dbReference type="AlphaFoldDB" id="A0A8H5IQV3"/>
<evidence type="ECO:0000256" key="1">
    <source>
        <dbReference type="SAM" id="Coils"/>
    </source>
</evidence>